<sequence>MSAAPGPGQFDDPRLAEALRDGDVIALTEVYDTYAPFLYDYCHGLLRDRIEAAGALRNTMI</sequence>
<dbReference type="Proteomes" id="UP001597083">
    <property type="component" value="Unassembled WGS sequence"/>
</dbReference>
<proteinExistence type="predicted"/>
<feature type="non-terminal residue" evidence="1">
    <location>
        <position position="61"/>
    </location>
</feature>
<dbReference type="SUPFAM" id="SSF88946">
    <property type="entry name" value="Sigma2 domain of RNA polymerase sigma factors"/>
    <property type="match status" value="1"/>
</dbReference>
<comment type="caution">
    <text evidence="1">The sequence shown here is derived from an EMBL/GenBank/DDBJ whole genome shotgun (WGS) entry which is preliminary data.</text>
</comment>
<dbReference type="Gene3D" id="1.10.1740.10">
    <property type="match status" value="1"/>
</dbReference>
<dbReference type="EMBL" id="JBHTIR010002772">
    <property type="protein sequence ID" value="MFD0854211.1"/>
    <property type="molecule type" value="Genomic_DNA"/>
</dbReference>
<keyword evidence="2" id="KW-1185">Reference proteome</keyword>
<organism evidence="1 2">
    <name type="scientific">Actinomadura adrarensis</name>
    <dbReference type="NCBI Taxonomy" id="1819600"/>
    <lineage>
        <taxon>Bacteria</taxon>
        <taxon>Bacillati</taxon>
        <taxon>Actinomycetota</taxon>
        <taxon>Actinomycetes</taxon>
        <taxon>Streptosporangiales</taxon>
        <taxon>Thermomonosporaceae</taxon>
        <taxon>Actinomadura</taxon>
    </lineage>
</organism>
<gene>
    <name evidence="1" type="ORF">ACFQ07_18380</name>
</gene>
<protein>
    <submittedName>
        <fullName evidence="1">Uncharacterized protein</fullName>
    </submittedName>
</protein>
<reference evidence="2" key="1">
    <citation type="journal article" date="2019" name="Int. J. Syst. Evol. Microbiol.">
        <title>The Global Catalogue of Microorganisms (GCM) 10K type strain sequencing project: providing services to taxonomists for standard genome sequencing and annotation.</title>
        <authorList>
            <consortium name="The Broad Institute Genomics Platform"/>
            <consortium name="The Broad Institute Genome Sequencing Center for Infectious Disease"/>
            <person name="Wu L."/>
            <person name="Ma J."/>
        </authorList>
    </citation>
    <scope>NUCLEOTIDE SEQUENCE [LARGE SCALE GENOMIC DNA]</scope>
    <source>
        <strain evidence="2">JCM 31696</strain>
    </source>
</reference>
<evidence type="ECO:0000313" key="1">
    <source>
        <dbReference type="EMBL" id="MFD0854211.1"/>
    </source>
</evidence>
<accession>A0ABW3CI26</accession>
<name>A0ABW3CI26_9ACTN</name>
<dbReference type="InterPro" id="IPR013325">
    <property type="entry name" value="RNA_pol_sigma_r2"/>
</dbReference>
<evidence type="ECO:0000313" key="2">
    <source>
        <dbReference type="Proteomes" id="UP001597083"/>
    </source>
</evidence>